<dbReference type="PROSITE" id="PS51892">
    <property type="entry name" value="SUBTILASE"/>
    <property type="match status" value="1"/>
</dbReference>
<dbReference type="PANTHER" id="PTHR11177:SF317">
    <property type="entry name" value="CHITINASE 12-RELATED"/>
    <property type="match status" value="1"/>
</dbReference>
<evidence type="ECO:0000256" key="6">
    <source>
        <dbReference type="ARBA" id="ARBA00022825"/>
    </source>
</evidence>
<dbReference type="SMART" id="SM00270">
    <property type="entry name" value="ChtBD1"/>
    <property type="match status" value="2"/>
</dbReference>
<dbReference type="PANTHER" id="PTHR11177">
    <property type="entry name" value="CHITINASE"/>
    <property type="match status" value="1"/>
</dbReference>
<dbReference type="InterPro" id="IPR050314">
    <property type="entry name" value="Glycosyl_Hydrlase_18"/>
</dbReference>
<dbReference type="Pfam" id="PF00704">
    <property type="entry name" value="Glyco_hydro_18"/>
    <property type="match status" value="1"/>
</dbReference>
<dbReference type="CDD" id="cd00306">
    <property type="entry name" value="Peptidases_S8_S53"/>
    <property type="match status" value="1"/>
</dbReference>
<feature type="disulfide bond" evidence="7">
    <location>
        <begin position="134"/>
        <end position="148"/>
    </location>
</feature>
<dbReference type="SUPFAM" id="SSF52743">
    <property type="entry name" value="Subtilisin-like"/>
    <property type="match status" value="1"/>
</dbReference>
<feature type="disulfide bond" evidence="7">
    <location>
        <begin position="129"/>
        <end position="141"/>
    </location>
</feature>
<evidence type="ECO:0000256" key="4">
    <source>
        <dbReference type="ARBA" id="ARBA00022670"/>
    </source>
</evidence>
<keyword evidence="3 7" id="KW-0147">Chitin-binding</keyword>
<dbReference type="Pfam" id="PF00082">
    <property type="entry name" value="Peptidase_S8"/>
    <property type="match status" value="1"/>
</dbReference>
<dbReference type="InterPro" id="IPR011583">
    <property type="entry name" value="Chitinase_II/V-like_cat"/>
</dbReference>
<comment type="caution">
    <text evidence="7">Lacks conserved residue(s) required for the propagation of feature annotation.</text>
</comment>
<comment type="similarity">
    <text evidence="1">Belongs to the glycosyl hydrolase 18 family. Chitinase class V subfamily.</text>
</comment>
<keyword evidence="4" id="KW-0645">Protease</keyword>
<dbReference type="SUPFAM" id="SSF57016">
    <property type="entry name" value="Plant lectins/antimicrobial peptides"/>
    <property type="match status" value="1"/>
</dbReference>
<evidence type="ECO:0000256" key="3">
    <source>
        <dbReference type="ARBA" id="ARBA00022669"/>
    </source>
</evidence>
<evidence type="ECO:0000313" key="12">
    <source>
        <dbReference type="EMBL" id="KAL1837392.1"/>
    </source>
</evidence>
<dbReference type="SUPFAM" id="SSF54556">
    <property type="entry name" value="Chitinase insertion domain"/>
    <property type="match status" value="1"/>
</dbReference>
<keyword evidence="6" id="KW-0720">Serine protease</keyword>
<keyword evidence="13" id="KW-1185">Reference proteome</keyword>
<protein>
    <recommendedName>
        <fullName evidence="2">chitinase</fullName>
        <ecNumber evidence="2">3.2.1.14</ecNumber>
    </recommendedName>
</protein>
<keyword evidence="5" id="KW-0378">Hydrolase</keyword>
<dbReference type="PROSITE" id="PS00138">
    <property type="entry name" value="SUBTILASE_SER"/>
    <property type="match status" value="1"/>
</dbReference>
<feature type="compositionally biased region" description="Low complexity" evidence="9">
    <location>
        <begin position="660"/>
        <end position="669"/>
    </location>
</feature>
<evidence type="ECO:0000259" key="11">
    <source>
        <dbReference type="PROSITE" id="PS51910"/>
    </source>
</evidence>
<proteinExistence type="inferred from homology"/>
<dbReference type="SUPFAM" id="SSF51445">
    <property type="entry name" value="(Trans)glycosidases"/>
    <property type="match status" value="1"/>
</dbReference>
<feature type="compositionally biased region" description="Polar residues" evidence="9">
    <location>
        <begin position="680"/>
        <end position="695"/>
    </location>
</feature>
<dbReference type="InterPro" id="IPR000209">
    <property type="entry name" value="Peptidase_S8/S53_dom"/>
</dbReference>
<name>A0ABR3V744_HUMIN</name>
<dbReference type="InterPro" id="IPR018371">
    <property type="entry name" value="Chitin-binding_1_CS"/>
</dbReference>
<evidence type="ECO:0000256" key="9">
    <source>
        <dbReference type="SAM" id="MobiDB-lite"/>
    </source>
</evidence>
<feature type="compositionally biased region" description="Basic and acidic residues" evidence="9">
    <location>
        <begin position="1050"/>
        <end position="1071"/>
    </location>
</feature>
<feature type="region of interest" description="Disordered" evidence="9">
    <location>
        <begin position="1444"/>
        <end position="1482"/>
    </location>
</feature>
<feature type="region of interest" description="Disordered" evidence="9">
    <location>
        <begin position="1030"/>
        <end position="1071"/>
    </location>
</feature>
<dbReference type="CDD" id="cd00035">
    <property type="entry name" value="ChtBD1"/>
    <property type="match status" value="1"/>
</dbReference>
<dbReference type="InterPro" id="IPR029070">
    <property type="entry name" value="Chitinase_insertion_sf"/>
</dbReference>
<evidence type="ECO:0000256" key="5">
    <source>
        <dbReference type="ARBA" id="ARBA00022801"/>
    </source>
</evidence>
<dbReference type="InterPro" id="IPR001223">
    <property type="entry name" value="Glyco_hydro18_cat"/>
</dbReference>
<organism evidence="12 13">
    <name type="scientific">Humicola insolens</name>
    <name type="common">Soft-rot fungus</name>
    <dbReference type="NCBI Taxonomy" id="85995"/>
    <lineage>
        <taxon>Eukaryota</taxon>
        <taxon>Fungi</taxon>
        <taxon>Dikarya</taxon>
        <taxon>Ascomycota</taxon>
        <taxon>Pezizomycotina</taxon>
        <taxon>Sordariomycetes</taxon>
        <taxon>Sordariomycetidae</taxon>
        <taxon>Sordariales</taxon>
        <taxon>Chaetomiaceae</taxon>
        <taxon>Mycothermus</taxon>
    </lineage>
</organism>
<feature type="domain" description="Chitin-binding type-1" evidence="10">
    <location>
        <begin position="159"/>
        <end position="213"/>
    </location>
</feature>
<dbReference type="InterPro" id="IPR017853">
    <property type="entry name" value="GH"/>
</dbReference>
<sequence length="1973" mass="212754">MPRAGSLATAVWALAGVFTLLLSLLLTSYSPYSGQTIPRQYRNQWQARQAQQQFDEVQRRRAVDPDVFRGPAHQNPARAPPQPLLHPALGEPVDADLLSQSTFLAARDVHHSFELGKRDGPLRCDDGPCIDGSCCSKDKICGFGPDYCGEGCRSNCTATAMCGEYSENGEIPCGMKLCCSAMGWCGTTASYCHNADPLRGTLPCQAGYGSCYVHPEPPTCPYGGGSTRGRMVGYYQSWNVRNRACNKVAPRHLNTTGYTHLFYSFASVDPVTFRIAPAHSDDPAMMREFTGLKKDGLQTWIAVGGFDFSDPGMSTHTTWSDLCATKESRAAFIQSVKEYMDEYGFQGVDLDWEYPGDPGRGGRKLDDTRKLVLLVREMRQAYGNAYGISLTLAPDYWYLRWFDAKAMEPYVDFFGFMAYDLHGSWDADVLALGKKVRGQADIREIADNIVPLWYDGLDFSKINFGLAINPAPCTNFAGVMSLHEIQQLIERKGLTPQYLPDSMMKQITWDDQWIGYDDDETFAAKKAWADSKCFGGTMVWSIDFQVTGSGDSDDAKYGEVVYVGSEVFETPTAQCHAPCVMVFPPSSLSEPKAITLPPYTATLEVGTTTTTVVALPSATTITVTVVSFFNQYIASAQPAGAVLTLRPSFQRPAAMVVVTGQDGQTTTRTILPPPLGGGYNSSSTSPETPGNSTTIPVPMLPPWPTSKGKPPRNITLPDLDFVTPPESESPTTVFPSVTHVITPVTDTTKPTPPGGTRVRCNSWFFFFCISWIELGLHVEWWDIVLPPGRIGPGPPPIDLIDLPPGWKFDPICRTINCMPPWPLMTIGDTFPPPPPAPTPCEPVTATLTIESTSYGTTTTDGTVRTVTTRTFSSEFPILGCNIPDATFITTDTACASPPKVTPRAVEVDGDGDVVAKDVTSGRNDHPGELIRLAPRASDGSCKDDNKRKDYVAFVKNHFDTNEPLRKQLDQAVVAGEIEKYTVIESPDPLFVAFFYLKGVRHGYYKQHLSANAYAEFVDMLEPPANVVRPPNVIPRRKRKADSGDLEEDVDARNRTDKATRGGRHPQEHQHTKRAMDWVWNWGLSHISIPPKVNFWDGSWYSPVASGGNWFRYQRDASDCAGQVIYIIEAGIEQSNPAFDTIRSRGSIETLPRKIYGNWEGLVEGDAGHSTSVASIAVGALNGVCLGGRLTLVTTGWVDTIWRGTDEVTFGEVLMTVEALVAALHDIKTKNRARRAVVNMSFTLSKGKITGIMEPLLREFDKLGVVMVAAAGNEGLTQSVIDGYPASWAGDGTLPNLIVVGASTMDGREADFSQGGAALTVHAPGEDVMVAEIKTGRLVPDSGTSFAAPAVAALIAYWRAMDVAGLGVFDTPALVKPWVVRMARRITLIGAPGYVHNNPKPLVPVVWNGQRTDTVDCVFSPDADCPPLLQNNDPIEDTCSNPANPIPKRQSGGQCQYIPPGSGNGNNNGGDAGNVGGQDQLGPSKTVTYLPGPPSPTCTSGCGTYCTDYWCRPDQTGEPPHFTDPTNLPSTTVLPGLPGGGGNGQISCPDDSVPHTSTLCLGSGGRVVCGPVTSCFALPVLPAPTPCASSTVTTRCGGSGGRYVCNAETVCVTEPPAPAPTECGQGLAGTTLEYCSSVSGKFVCGQRSVCVADLEKPNPPMLDFRNDALSACEKDEVCVKQHIDVECPEGASIYKVKRGLPAEATPTTTGAGLVLAGESPAPAAGTVPRAQGTVLVPTQAPAVAGLEEVEEVKKPAIRPPRRVLLAEMQAPHNNNNNNPHPPTISSMPAAAAANETTNAVALLERSQAAELDKRAPHCTIVYKCDECKVKKVEKPMPCVEVKMVAVATGWVGVRIEAEISVNGKVVCYPSDLCAVDNTLDECWQLHNFPCGGGRGDRVSWVAERFAFYSEEYDQTFHIETEYNKKEGLHDPCGNGKVQSNMFRFQFPCMASPTPLCIGIGQGSSMDPSGISGPT</sequence>
<keyword evidence="7" id="KW-1015">Disulfide bond</keyword>
<feature type="domain" description="GH18" evidence="11">
    <location>
        <begin position="229"/>
        <end position="563"/>
    </location>
</feature>
<dbReference type="Gene3D" id="3.30.60.10">
    <property type="entry name" value="Endochitinase-like"/>
    <property type="match status" value="2"/>
</dbReference>
<dbReference type="PROSITE" id="PS50941">
    <property type="entry name" value="CHIT_BIND_I_2"/>
    <property type="match status" value="2"/>
</dbReference>
<accession>A0ABR3V744</accession>
<evidence type="ECO:0000256" key="2">
    <source>
        <dbReference type="ARBA" id="ARBA00012729"/>
    </source>
</evidence>
<evidence type="ECO:0000256" key="8">
    <source>
        <dbReference type="PROSITE-ProRule" id="PRU01240"/>
    </source>
</evidence>
<gene>
    <name evidence="12" type="ORF">VTJ49DRAFT_3932</name>
</gene>
<dbReference type="PROSITE" id="PS51910">
    <property type="entry name" value="GH18_2"/>
    <property type="match status" value="1"/>
</dbReference>
<dbReference type="PROSITE" id="PS00026">
    <property type="entry name" value="CHIT_BIND_I_1"/>
    <property type="match status" value="1"/>
</dbReference>
<dbReference type="InterPro" id="IPR001002">
    <property type="entry name" value="Chitin-bd_1"/>
</dbReference>
<dbReference type="Gene3D" id="3.40.50.200">
    <property type="entry name" value="Peptidase S8/S53 domain"/>
    <property type="match status" value="1"/>
</dbReference>
<evidence type="ECO:0000259" key="10">
    <source>
        <dbReference type="PROSITE" id="PS50941"/>
    </source>
</evidence>
<feature type="disulfide bond" evidence="7">
    <location>
        <begin position="178"/>
        <end position="192"/>
    </location>
</feature>
<evidence type="ECO:0000256" key="1">
    <source>
        <dbReference type="ARBA" id="ARBA00008682"/>
    </source>
</evidence>
<evidence type="ECO:0000256" key="7">
    <source>
        <dbReference type="PROSITE-ProRule" id="PRU00261"/>
    </source>
</evidence>
<dbReference type="Gene3D" id="3.10.50.10">
    <property type="match status" value="1"/>
</dbReference>
<evidence type="ECO:0000313" key="13">
    <source>
        <dbReference type="Proteomes" id="UP001583172"/>
    </source>
</evidence>
<feature type="disulfide bond" evidence="7">
    <location>
        <begin position="152"/>
        <end position="156"/>
    </location>
</feature>
<reference evidence="12 13" key="1">
    <citation type="journal article" date="2024" name="Commun. Biol.">
        <title>Comparative genomic analysis of thermophilic fungi reveals convergent evolutionary adaptations and gene losses.</title>
        <authorList>
            <person name="Steindorff A.S."/>
            <person name="Aguilar-Pontes M.V."/>
            <person name="Robinson A.J."/>
            <person name="Andreopoulos B."/>
            <person name="LaButti K."/>
            <person name="Kuo A."/>
            <person name="Mondo S."/>
            <person name="Riley R."/>
            <person name="Otillar R."/>
            <person name="Haridas S."/>
            <person name="Lipzen A."/>
            <person name="Grimwood J."/>
            <person name="Schmutz J."/>
            <person name="Clum A."/>
            <person name="Reid I.D."/>
            <person name="Moisan M.C."/>
            <person name="Butler G."/>
            <person name="Nguyen T.T.M."/>
            <person name="Dewar K."/>
            <person name="Conant G."/>
            <person name="Drula E."/>
            <person name="Henrissat B."/>
            <person name="Hansel C."/>
            <person name="Singer S."/>
            <person name="Hutchinson M.I."/>
            <person name="de Vries R.P."/>
            <person name="Natvig D.O."/>
            <person name="Powell A.J."/>
            <person name="Tsang A."/>
            <person name="Grigoriev I.V."/>
        </authorList>
    </citation>
    <scope>NUCLEOTIDE SEQUENCE [LARGE SCALE GENOMIC DNA]</scope>
    <source>
        <strain evidence="12 13">CBS 620.91</strain>
    </source>
</reference>
<feature type="region of interest" description="Disordered" evidence="9">
    <location>
        <begin position="660"/>
        <end position="699"/>
    </location>
</feature>
<dbReference type="SMART" id="SM00636">
    <property type="entry name" value="Glyco_18"/>
    <property type="match status" value="1"/>
</dbReference>
<dbReference type="InterPro" id="IPR036852">
    <property type="entry name" value="Peptidase_S8/S53_dom_sf"/>
</dbReference>
<feature type="domain" description="Chitin-binding type-1" evidence="10">
    <location>
        <begin position="121"/>
        <end position="158"/>
    </location>
</feature>
<comment type="similarity">
    <text evidence="8">Belongs to the peptidase S8 family.</text>
</comment>
<feature type="compositionally biased region" description="Gly residues" evidence="9">
    <location>
        <begin position="1461"/>
        <end position="1475"/>
    </location>
</feature>
<dbReference type="InterPro" id="IPR036861">
    <property type="entry name" value="Endochitinase-like_sf"/>
</dbReference>
<dbReference type="InterPro" id="IPR023828">
    <property type="entry name" value="Peptidase_S8_Ser-AS"/>
</dbReference>
<dbReference type="Gene3D" id="3.20.20.80">
    <property type="entry name" value="Glycosidases"/>
    <property type="match status" value="1"/>
</dbReference>
<feature type="disulfide bond" evidence="7">
    <location>
        <begin position="173"/>
        <end position="185"/>
    </location>
</feature>
<dbReference type="EC" id="3.2.1.14" evidence="2"/>
<comment type="caution">
    <text evidence="12">The sequence shown here is derived from an EMBL/GenBank/DDBJ whole genome shotgun (WGS) entry which is preliminary data.</text>
</comment>
<dbReference type="Proteomes" id="UP001583172">
    <property type="component" value="Unassembled WGS sequence"/>
</dbReference>
<dbReference type="Pfam" id="PF00187">
    <property type="entry name" value="Chitin_bind_1"/>
    <property type="match status" value="1"/>
</dbReference>
<dbReference type="EMBL" id="JAZGSY010000299">
    <property type="protein sequence ID" value="KAL1837392.1"/>
    <property type="molecule type" value="Genomic_DNA"/>
</dbReference>